<evidence type="ECO:0000313" key="2">
    <source>
        <dbReference type="EMBL" id="AXA25676.1"/>
    </source>
</evidence>
<keyword evidence="1" id="KW-0812">Transmembrane</keyword>
<evidence type="ECO:0008006" key="4">
    <source>
        <dbReference type="Google" id="ProtNLM"/>
    </source>
</evidence>
<accession>A0AAD0L8G9</accession>
<organism evidence="2 3">
    <name type="scientific">Pseudomonas putida</name>
    <name type="common">Arthrobacter siderocapsulatus</name>
    <dbReference type="NCBI Taxonomy" id="303"/>
    <lineage>
        <taxon>Bacteria</taxon>
        <taxon>Pseudomonadati</taxon>
        <taxon>Pseudomonadota</taxon>
        <taxon>Gammaproteobacteria</taxon>
        <taxon>Pseudomonadales</taxon>
        <taxon>Pseudomonadaceae</taxon>
        <taxon>Pseudomonas</taxon>
    </lineage>
</organism>
<name>A0AAD0L8G9_PSEPU</name>
<dbReference type="EMBL" id="CP030750">
    <property type="protein sequence ID" value="AXA25676.1"/>
    <property type="molecule type" value="Genomic_DNA"/>
</dbReference>
<proteinExistence type="predicted"/>
<reference evidence="2 3" key="1">
    <citation type="submission" date="2018-06" db="EMBL/GenBank/DDBJ databases">
        <title>The genome of Pseudomonas putida NX-1, a lignin degrader.</title>
        <authorList>
            <person name="Xu Z."/>
        </authorList>
    </citation>
    <scope>NUCLEOTIDE SEQUENCE [LARGE SCALE GENOMIC DNA]</scope>
    <source>
        <strain evidence="2 3">NX-1</strain>
    </source>
</reference>
<sequence length="188" mass="19802">MRAFGVIAVIVGVLMVIGALVMDVSVPSGLGRVNNLGLMAERQNYTIIGGILLIVGILMARKSGAQASVEANSDTRPCPACAELIKIAATKCRFCGEAVEAVPEPKLKHGWVASIPCRPDEDRTRSEQAVIALGLPVVPMDGANIGAGPFATKEEAKAAVKRLSREQSIHASVDYRDTVSGKFPPLPD</sequence>
<protein>
    <recommendedName>
        <fullName evidence="4">Zinc ribbon domain-containing protein</fullName>
    </recommendedName>
</protein>
<evidence type="ECO:0000256" key="1">
    <source>
        <dbReference type="SAM" id="Phobius"/>
    </source>
</evidence>
<dbReference type="AlphaFoldDB" id="A0AAD0L8G9"/>
<feature type="transmembrane region" description="Helical" evidence="1">
    <location>
        <begin position="42"/>
        <end position="60"/>
    </location>
</feature>
<keyword evidence="1" id="KW-1133">Transmembrane helix</keyword>
<gene>
    <name evidence="2" type="ORF">C1S65_16710</name>
</gene>
<dbReference type="RefSeq" id="WP_112898647.1">
    <property type="nucleotide sequence ID" value="NZ_CP030750.1"/>
</dbReference>
<dbReference type="Proteomes" id="UP000251617">
    <property type="component" value="Chromosome"/>
</dbReference>
<keyword evidence="1" id="KW-0472">Membrane</keyword>
<evidence type="ECO:0000313" key="3">
    <source>
        <dbReference type="Proteomes" id="UP000251617"/>
    </source>
</evidence>